<evidence type="ECO:0000313" key="2">
    <source>
        <dbReference type="Proteomes" id="UP000325211"/>
    </source>
</evidence>
<accession>A0A5P2D3Z6</accession>
<dbReference type="SUPFAM" id="SSF48452">
    <property type="entry name" value="TPR-like"/>
    <property type="match status" value="2"/>
</dbReference>
<name>A0A5P2D3Z6_STRVZ</name>
<dbReference type="PANTHER" id="PTHR10098">
    <property type="entry name" value="RAPSYN-RELATED"/>
    <property type="match status" value="1"/>
</dbReference>
<proteinExistence type="predicted"/>
<dbReference type="Gene3D" id="1.10.8.430">
    <property type="entry name" value="Helical domain of apoptotic protease-activating factors"/>
    <property type="match status" value="1"/>
</dbReference>
<dbReference type="Gene3D" id="3.40.50.300">
    <property type="entry name" value="P-loop containing nucleotide triphosphate hydrolases"/>
    <property type="match status" value="1"/>
</dbReference>
<dbReference type="InterPro" id="IPR042197">
    <property type="entry name" value="Apaf_helical"/>
</dbReference>
<dbReference type="SMART" id="SM00028">
    <property type="entry name" value="TPR"/>
    <property type="match status" value="8"/>
</dbReference>
<sequence>MSVSNRISDGVFFHAVIQGQSITVQLPPEITPALSGLPAASATFTGRDDHIAELLGLLVPGPDRQQAVLVAAVAGLAGVGKTELAVQTAVRALAEDGWFPGGVLFVDMFGYDAERLLSPDRALDGLLHALGLPGEHIPPTLQDRSRLYRSVLAAYAAQGRRVLVVIDNASAAHQVRPLLPTDGSTAALVTSRHTLDIEARLHDLNVLDEAASVDLLGQALRQARGAADTRVRDEPAEAAAIARLCGGLPLALRVAAALLADTPTRPLASLAEALRAAHTRLDRLHREDRAVRAAFDLSYRHLPASHARLFRLLPLNAGPDIATESAARLADLDSPTTETLLSDLARAHLIEPAAVWGRWRAHDLVRLYADERGVEHAVADDRHAAQSRLHAHYITTTADATEHLLSSSVAPPTRFPGWTAAMAWLRSEHSNLIATTTAVPPLGSPATSTALAMCLPDYLERTRSYGDMATVSAAAVAIARSQGDLQAEGHALNNHGYALREMRRFDDSIAAHARALDIATELDDRLAAGVALQNLGNAFRMVRRFEESVAAHRRALALVREFRDRNGEGSVLNSLGLVLGEMRRFDEAVETLGQAVAVVRELEDQRSTALGLTNLGTVLTALQRYDEAVEVHGEAAAIAVQLEDRHFEGGALGNMGNALTKLGRDDEAFEAHTRAVAVFREQGDRHAEGQALSNLGLVLVRLERLREAADAHALAVAIAAETGDRQGEGAALNNLGEALVETQALDEAVVTYTRAVEVFREVADSYNEAGALSNLGWVHFKMRRLDEAVELFGQAAVVFARAGEQGEERKALRNQARAHNERWLLRWDEYAEPLV</sequence>
<dbReference type="Gene3D" id="1.25.40.10">
    <property type="entry name" value="Tetratricopeptide repeat domain"/>
    <property type="match status" value="2"/>
</dbReference>
<dbReference type="InterPro" id="IPR011990">
    <property type="entry name" value="TPR-like_helical_dom_sf"/>
</dbReference>
<organism evidence="1 2">
    <name type="scientific">Streptomyces venezuelae</name>
    <dbReference type="NCBI Taxonomy" id="54571"/>
    <lineage>
        <taxon>Bacteria</taxon>
        <taxon>Bacillati</taxon>
        <taxon>Actinomycetota</taxon>
        <taxon>Actinomycetes</taxon>
        <taxon>Kitasatosporales</taxon>
        <taxon>Streptomycetaceae</taxon>
        <taxon>Streptomyces</taxon>
    </lineage>
</organism>
<dbReference type="RefSeq" id="WP_150208328.1">
    <property type="nucleotide sequence ID" value="NZ_CP029190.1"/>
</dbReference>
<evidence type="ECO:0000313" key="1">
    <source>
        <dbReference type="EMBL" id="QES48758.1"/>
    </source>
</evidence>
<dbReference type="GO" id="GO:0043531">
    <property type="term" value="F:ADP binding"/>
    <property type="evidence" value="ECO:0007669"/>
    <property type="project" value="InterPro"/>
</dbReference>
<dbReference type="Proteomes" id="UP000325211">
    <property type="component" value="Chromosome"/>
</dbReference>
<dbReference type="Pfam" id="PF13424">
    <property type="entry name" value="TPR_12"/>
    <property type="match status" value="4"/>
</dbReference>
<dbReference type="SUPFAM" id="SSF52540">
    <property type="entry name" value="P-loop containing nucleoside triphosphate hydrolases"/>
    <property type="match status" value="1"/>
</dbReference>
<dbReference type="InterPro" id="IPR019734">
    <property type="entry name" value="TPR_rpt"/>
</dbReference>
<gene>
    <name evidence="1" type="ORF">DEJ50_13950</name>
</gene>
<dbReference type="AlphaFoldDB" id="A0A5P2D3Z6"/>
<protein>
    <submittedName>
        <fullName evidence="1">Tetratricopeptide repeat-containing protein</fullName>
    </submittedName>
</protein>
<dbReference type="InterPro" id="IPR027417">
    <property type="entry name" value="P-loop_NTPase"/>
</dbReference>
<dbReference type="PRINTS" id="PR00364">
    <property type="entry name" value="DISEASERSIST"/>
</dbReference>
<reference evidence="1 2" key="1">
    <citation type="submission" date="2018-05" db="EMBL/GenBank/DDBJ databases">
        <title>Streptomyces venezuelae.</title>
        <authorList>
            <person name="Kim W."/>
            <person name="Lee N."/>
            <person name="Cho B.-K."/>
        </authorList>
    </citation>
    <scope>NUCLEOTIDE SEQUENCE [LARGE SCALE GENOMIC DNA]</scope>
    <source>
        <strain evidence="1 2">ATCC 21782</strain>
    </source>
</reference>
<dbReference type="OrthoDB" id="3349744at2"/>
<dbReference type="EMBL" id="CP029190">
    <property type="protein sequence ID" value="QES48758.1"/>
    <property type="molecule type" value="Genomic_DNA"/>
</dbReference>